<dbReference type="GO" id="GO:0006310">
    <property type="term" value="P:DNA recombination"/>
    <property type="evidence" value="ECO:0007669"/>
    <property type="project" value="TreeGrafter"/>
</dbReference>
<dbReference type="EMBL" id="CAMTCP010000290">
    <property type="protein sequence ID" value="CAI3692764.1"/>
    <property type="molecule type" value="Genomic_DNA"/>
</dbReference>
<evidence type="ECO:0000313" key="2">
    <source>
        <dbReference type="EMBL" id="CAI3692764.1"/>
    </source>
</evidence>
<dbReference type="AlphaFoldDB" id="A0AA86JCS5"/>
<reference evidence="1" key="1">
    <citation type="submission" date="2021-10" db="EMBL/GenBank/DDBJ databases">
        <authorList>
            <person name="Mesa V."/>
        </authorList>
    </citation>
    <scope>NUCLEOTIDE SEQUENCE</scope>
    <source>
        <strain evidence="1">CC3_PB</strain>
    </source>
</reference>
<evidence type="ECO:0000313" key="3">
    <source>
        <dbReference type="Proteomes" id="UP000789738"/>
    </source>
</evidence>
<dbReference type="EMBL" id="CAKJVE010000001">
    <property type="protein sequence ID" value="CAG9701886.1"/>
    <property type="molecule type" value="Genomic_DNA"/>
</dbReference>
<dbReference type="Proteomes" id="UP000789738">
    <property type="component" value="Unassembled WGS sequence"/>
</dbReference>
<name>A0AA86JCS5_9CLOT</name>
<accession>A0AA86JCS5</accession>
<evidence type="ECO:0000313" key="1">
    <source>
        <dbReference type="EMBL" id="CAG9701886.1"/>
    </source>
</evidence>
<reference evidence="2" key="2">
    <citation type="submission" date="2022-10" db="EMBL/GenBank/DDBJ databases">
        <authorList>
            <person name="Aires J."/>
            <person name="Mesa V."/>
        </authorList>
    </citation>
    <scope>NUCLEOTIDE SEQUENCE</scope>
    <source>
        <strain evidence="2">Clostridium neonatale JD116</strain>
    </source>
</reference>
<dbReference type="Proteomes" id="UP001189143">
    <property type="component" value="Unassembled WGS sequence"/>
</dbReference>
<sequence length="283" mass="32428">MKTVNYEDMIMKKAMNVFANEGLKFFGIQGKVKEIAPTEIVVLETKNMFMDYTFLMEDDTYIHIEFQTTNKGKNDLRRFKTYESLLELQTNKDVVTYVVYSGNIKNPISEYDCGINTYKVKNISMANINGDKVFGRLKQKINDNEEITKHDLIELTFTPIMGGTLRNDEKIVDAIKILKKVDNEYSNDVKSMLYAFANKFLKGKDLEKVKEELKMTELGEMLINEGIEKGLEKGRKEGLEKGIEKGKIEVVKKSIQKGLDNETISDITGITIEKIELIREAIS</sequence>
<organism evidence="1 3">
    <name type="scientific">Clostridium neonatale</name>
    <dbReference type="NCBI Taxonomy" id="137838"/>
    <lineage>
        <taxon>Bacteria</taxon>
        <taxon>Bacillati</taxon>
        <taxon>Bacillota</taxon>
        <taxon>Clostridia</taxon>
        <taxon>Eubacteriales</taxon>
        <taxon>Clostridiaceae</taxon>
        <taxon>Clostridium</taxon>
    </lineage>
</organism>
<gene>
    <name evidence="2" type="ORF">CNEO2_880006</name>
    <name evidence="1" type="ORF">CNEO_10357</name>
</gene>
<comment type="caution">
    <text evidence="1">The sequence shown here is derived from an EMBL/GenBank/DDBJ whole genome shotgun (WGS) entry which is preliminary data.</text>
</comment>
<evidence type="ECO:0008006" key="4">
    <source>
        <dbReference type="Google" id="ProtNLM"/>
    </source>
</evidence>
<protein>
    <recommendedName>
        <fullName evidence="4">Rpn family recombination-promoting nuclease/putative transposase</fullName>
    </recommendedName>
</protein>
<dbReference type="InterPro" id="IPR051699">
    <property type="entry name" value="Rpn/YhgA-like_nuclease"/>
</dbReference>
<dbReference type="PANTHER" id="PTHR34611">
    <property type="match status" value="1"/>
</dbReference>
<dbReference type="GO" id="GO:1990238">
    <property type="term" value="F:double-stranded DNA endonuclease activity"/>
    <property type="evidence" value="ECO:0007669"/>
    <property type="project" value="TreeGrafter"/>
</dbReference>
<dbReference type="PANTHER" id="PTHR34611:SF2">
    <property type="entry name" value="INACTIVE RECOMBINATION-PROMOTING NUCLEASE-LIKE PROTEIN RPNE-RELATED"/>
    <property type="match status" value="1"/>
</dbReference>
<proteinExistence type="predicted"/>
<dbReference type="RefSeq" id="WP_210886622.1">
    <property type="nucleotide sequence ID" value="NZ_CAKJVE010000001.1"/>
</dbReference>